<protein>
    <submittedName>
        <fullName evidence="1">Uncharacterized protein</fullName>
    </submittedName>
</protein>
<dbReference type="EMBL" id="JBJJXI010000092">
    <property type="protein sequence ID" value="KAL3394451.1"/>
    <property type="molecule type" value="Genomic_DNA"/>
</dbReference>
<evidence type="ECO:0000313" key="1">
    <source>
        <dbReference type="EMBL" id="KAL3394451.1"/>
    </source>
</evidence>
<gene>
    <name evidence="1" type="ORF">TKK_011456</name>
</gene>
<reference evidence="1 2" key="1">
    <citation type="journal article" date="2024" name="bioRxiv">
        <title>A reference genome for Trichogramma kaykai: A tiny desert-dwelling parasitoid wasp with competing sex-ratio distorters.</title>
        <authorList>
            <person name="Culotta J."/>
            <person name="Lindsey A.R."/>
        </authorList>
    </citation>
    <scope>NUCLEOTIDE SEQUENCE [LARGE SCALE GENOMIC DNA]</scope>
    <source>
        <strain evidence="1 2">KSX58</strain>
    </source>
</reference>
<evidence type="ECO:0000313" key="2">
    <source>
        <dbReference type="Proteomes" id="UP001627154"/>
    </source>
</evidence>
<name>A0ABD2WPB6_9HYME</name>
<dbReference type="AlphaFoldDB" id="A0ABD2WPB6"/>
<comment type="caution">
    <text evidence="1">The sequence shown here is derived from an EMBL/GenBank/DDBJ whole genome shotgun (WGS) entry which is preliminary data.</text>
</comment>
<proteinExistence type="predicted"/>
<sequence length="81" mass="9754">MCRRHILIQIRRTRTILAENGLNSLIRLKYIIDRKISAWIDSHNKICSRPRRTWSIIKTVSKFSLVCEYIGYTRYFIIIQV</sequence>
<organism evidence="1 2">
    <name type="scientific">Trichogramma kaykai</name>
    <dbReference type="NCBI Taxonomy" id="54128"/>
    <lineage>
        <taxon>Eukaryota</taxon>
        <taxon>Metazoa</taxon>
        <taxon>Ecdysozoa</taxon>
        <taxon>Arthropoda</taxon>
        <taxon>Hexapoda</taxon>
        <taxon>Insecta</taxon>
        <taxon>Pterygota</taxon>
        <taxon>Neoptera</taxon>
        <taxon>Endopterygota</taxon>
        <taxon>Hymenoptera</taxon>
        <taxon>Apocrita</taxon>
        <taxon>Proctotrupomorpha</taxon>
        <taxon>Chalcidoidea</taxon>
        <taxon>Trichogrammatidae</taxon>
        <taxon>Trichogramma</taxon>
    </lineage>
</organism>
<accession>A0ABD2WPB6</accession>
<dbReference type="Proteomes" id="UP001627154">
    <property type="component" value="Unassembled WGS sequence"/>
</dbReference>
<keyword evidence="2" id="KW-1185">Reference proteome</keyword>